<proteinExistence type="predicted"/>
<feature type="domain" description="MEDS" evidence="3">
    <location>
        <begin position="14"/>
        <end position="157"/>
    </location>
</feature>
<gene>
    <name evidence="4" type="ORF">GA0070564_105121</name>
</gene>
<dbReference type="InterPro" id="IPR050267">
    <property type="entry name" value="Anti-sigma-factor_SerPK"/>
</dbReference>
<dbReference type="Gene3D" id="3.30.565.10">
    <property type="entry name" value="Histidine kinase-like ATPase, C-terminal domain"/>
    <property type="match status" value="1"/>
</dbReference>
<dbReference type="Pfam" id="PF13581">
    <property type="entry name" value="HATPase_c_2"/>
    <property type="match status" value="1"/>
</dbReference>
<dbReference type="Proteomes" id="UP000199504">
    <property type="component" value="Unassembled WGS sequence"/>
</dbReference>
<accession>A0A1C4Z6I9</accession>
<keyword evidence="5" id="KW-1185">Reference proteome</keyword>
<dbReference type="EMBL" id="FMCX01000005">
    <property type="protein sequence ID" value="SCF28517.1"/>
    <property type="molecule type" value="Genomic_DNA"/>
</dbReference>
<keyword evidence="1" id="KW-0723">Serine/threonine-protein kinase</keyword>
<dbReference type="NCBIfam" id="NF041045">
    <property type="entry name" value="RsbA_anti_sig"/>
    <property type="match status" value="1"/>
</dbReference>
<keyword evidence="4" id="KW-0808">Transferase</keyword>
<dbReference type="PANTHER" id="PTHR35526:SF3">
    <property type="entry name" value="ANTI-SIGMA-F FACTOR RSBW"/>
    <property type="match status" value="1"/>
</dbReference>
<organism evidence="4 5">
    <name type="scientific">Micromonospora mirobrigensis</name>
    <dbReference type="NCBI Taxonomy" id="262898"/>
    <lineage>
        <taxon>Bacteria</taxon>
        <taxon>Bacillati</taxon>
        <taxon>Actinomycetota</taxon>
        <taxon>Actinomycetes</taxon>
        <taxon>Micromonosporales</taxon>
        <taxon>Micromonosporaceae</taxon>
        <taxon>Micromonospora</taxon>
    </lineage>
</organism>
<dbReference type="AlphaFoldDB" id="A0A1C4Z6I9"/>
<dbReference type="CDD" id="cd16936">
    <property type="entry name" value="HATPase_RsbW-like"/>
    <property type="match status" value="1"/>
</dbReference>
<dbReference type="InterPro" id="IPR036890">
    <property type="entry name" value="HATPase_C_sf"/>
</dbReference>
<dbReference type="STRING" id="262898.GA0070564_105121"/>
<feature type="domain" description="Histidine kinase/HSP90-like ATPase" evidence="2">
    <location>
        <begin position="204"/>
        <end position="312"/>
    </location>
</feature>
<dbReference type="InterPro" id="IPR025847">
    <property type="entry name" value="MEDS_domain"/>
</dbReference>
<evidence type="ECO:0000259" key="3">
    <source>
        <dbReference type="Pfam" id="PF14417"/>
    </source>
</evidence>
<dbReference type="SUPFAM" id="SSF55874">
    <property type="entry name" value="ATPase domain of HSP90 chaperone/DNA topoisomerase II/histidine kinase"/>
    <property type="match status" value="1"/>
</dbReference>
<dbReference type="InterPro" id="IPR003594">
    <property type="entry name" value="HATPase_dom"/>
</dbReference>
<evidence type="ECO:0000256" key="1">
    <source>
        <dbReference type="ARBA" id="ARBA00022527"/>
    </source>
</evidence>
<protein>
    <submittedName>
        <fullName evidence="4">Anti-sigma regulatory factor (Ser/Thr protein kinase)</fullName>
    </submittedName>
</protein>
<keyword evidence="4" id="KW-0418">Kinase</keyword>
<dbReference type="GO" id="GO:0004674">
    <property type="term" value="F:protein serine/threonine kinase activity"/>
    <property type="evidence" value="ECO:0007669"/>
    <property type="project" value="UniProtKB-KW"/>
</dbReference>
<dbReference type="InterPro" id="IPR047718">
    <property type="entry name" value="RsbA-like_anti_sig"/>
</dbReference>
<dbReference type="OrthoDB" id="4088450at2"/>
<evidence type="ECO:0000313" key="5">
    <source>
        <dbReference type="Proteomes" id="UP000199504"/>
    </source>
</evidence>
<name>A0A1C4Z6I9_9ACTN</name>
<reference evidence="5" key="1">
    <citation type="submission" date="2016-06" db="EMBL/GenBank/DDBJ databases">
        <authorList>
            <person name="Varghese N."/>
            <person name="Submissions Spin"/>
        </authorList>
    </citation>
    <scope>NUCLEOTIDE SEQUENCE [LARGE SCALE GENOMIC DNA]</scope>
    <source>
        <strain evidence="5">DSM 44830</strain>
    </source>
</reference>
<evidence type="ECO:0000259" key="2">
    <source>
        <dbReference type="Pfam" id="PF13581"/>
    </source>
</evidence>
<dbReference type="PANTHER" id="PTHR35526">
    <property type="entry name" value="ANTI-SIGMA-F FACTOR RSBW-RELATED"/>
    <property type="match status" value="1"/>
</dbReference>
<sequence length="334" mass="35546">MRTGAAAGHRGYYHEAACYGSDAELLAVTVPFLLDGVAAGEPTLVALGPRSADLVRSALPADSGVQFLSGGDMYARPTSAIRSYRSLLADLVAQGVGQIRIIGELAPAAFGVTWDWWARYESAINHAYDDFPLWSMCAYDTRITPPHVQADIARTHPRYATAEGRHVPSPDYVHPADYLSENRPPVPDPLQLTPPMVELTDPTASEARRAVYAADQGRLSAGETEDLVVAVSEAVTNGLRHGRPSVRLRLWAGEDRIVVTVTDRGSGPAYPFAGLLPTGDGAAGGLGLWITHQSCNHVVHYRDADGFTVRLTAGNPHFRSDGVAAVDVTAAAAG</sequence>
<dbReference type="Pfam" id="PF14417">
    <property type="entry name" value="MEDS"/>
    <property type="match status" value="1"/>
</dbReference>
<evidence type="ECO:0000313" key="4">
    <source>
        <dbReference type="EMBL" id="SCF28517.1"/>
    </source>
</evidence>
<dbReference type="RefSeq" id="WP_091609806.1">
    <property type="nucleotide sequence ID" value="NZ_FMCX01000005.1"/>
</dbReference>